<evidence type="ECO:0000256" key="7">
    <source>
        <dbReference type="ARBA" id="ARBA00023136"/>
    </source>
</evidence>
<feature type="transmembrane region" description="Helical" evidence="8">
    <location>
        <begin position="134"/>
        <end position="155"/>
    </location>
</feature>
<dbReference type="RefSeq" id="WP_218114903.1">
    <property type="nucleotide sequence ID" value="NZ_CAJVAP010000012.1"/>
</dbReference>
<dbReference type="Pfam" id="PF00528">
    <property type="entry name" value="BPD_transp_1"/>
    <property type="match status" value="1"/>
</dbReference>
<keyword evidence="11" id="KW-1185">Reference proteome</keyword>
<keyword evidence="5 8" id="KW-0812">Transmembrane</keyword>
<evidence type="ECO:0000259" key="9">
    <source>
        <dbReference type="PROSITE" id="PS50928"/>
    </source>
</evidence>
<proteinExistence type="inferred from homology"/>
<evidence type="ECO:0000256" key="1">
    <source>
        <dbReference type="ARBA" id="ARBA00004429"/>
    </source>
</evidence>
<evidence type="ECO:0000256" key="8">
    <source>
        <dbReference type="RuleBase" id="RU363032"/>
    </source>
</evidence>
<dbReference type="GO" id="GO:0055085">
    <property type="term" value="P:transmembrane transport"/>
    <property type="evidence" value="ECO:0007669"/>
    <property type="project" value="InterPro"/>
</dbReference>
<feature type="transmembrane region" description="Helical" evidence="8">
    <location>
        <begin position="102"/>
        <end position="128"/>
    </location>
</feature>
<feature type="transmembrane region" description="Helical" evidence="8">
    <location>
        <begin position="176"/>
        <end position="198"/>
    </location>
</feature>
<name>A0A916JWP9_9MICO</name>
<gene>
    <name evidence="10" type="ORF">LEUCIP111803_01283</name>
</gene>
<evidence type="ECO:0000256" key="2">
    <source>
        <dbReference type="ARBA" id="ARBA00022448"/>
    </source>
</evidence>
<dbReference type="PROSITE" id="PS50928">
    <property type="entry name" value="ABC_TM1"/>
    <property type="match status" value="1"/>
</dbReference>
<feature type="transmembrane region" description="Helical" evidence="8">
    <location>
        <begin position="234"/>
        <end position="256"/>
    </location>
</feature>
<evidence type="ECO:0000313" key="10">
    <source>
        <dbReference type="EMBL" id="CAG7610252.1"/>
    </source>
</evidence>
<keyword evidence="4" id="KW-0997">Cell inner membrane</keyword>
<sequence>MRPQKPTAFLWTVGVLVGLLLAAPALILIPMSFTEGRNLVFPPQGFSLQWYESFFDSRQWMSAAQHSLTIGLCTMVLSVVLGLPIAMMLARSRSRLLGVANALVLGPAVVPPIITAIGTFGFMAAIGITRSLPGLVAAHTVLALPLVVISILASAQTLDRNVELAAQSLGAGPLQVFRHAVLPPLLPGVMIAAVYGFATSWDEMIVSLFITGPQYTTLPVHMWNQVRNVSDPTVVAVSTMLVSLSTFVLVVAFVVIRVRRRNGRIGKAVTDG</sequence>
<reference evidence="10" key="1">
    <citation type="submission" date="2021-06" db="EMBL/GenBank/DDBJ databases">
        <authorList>
            <person name="Criscuolo A."/>
        </authorList>
    </citation>
    <scope>NUCLEOTIDE SEQUENCE</scope>
    <source>
        <strain evidence="10">CIP111803</strain>
    </source>
</reference>
<dbReference type="PANTHER" id="PTHR43357:SF4">
    <property type="entry name" value="INNER MEMBRANE ABC TRANSPORTER PERMEASE PROTEIN YDCV"/>
    <property type="match status" value="1"/>
</dbReference>
<evidence type="ECO:0000313" key="11">
    <source>
        <dbReference type="Proteomes" id="UP000693892"/>
    </source>
</evidence>
<evidence type="ECO:0000256" key="6">
    <source>
        <dbReference type="ARBA" id="ARBA00022989"/>
    </source>
</evidence>
<comment type="similarity">
    <text evidence="8">Belongs to the binding-protein-dependent transport system permease family.</text>
</comment>
<dbReference type="InterPro" id="IPR000515">
    <property type="entry name" value="MetI-like"/>
</dbReference>
<comment type="subcellular location">
    <subcellularLocation>
        <location evidence="1">Cell inner membrane</location>
        <topology evidence="1">Multi-pass membrane protein</topology>
    </subcellularLocation>
    <subcellularLocation>
        <location evidence="8">Cell membrane</location>
        <topology evidence="8">Multi-pass membrane protein</topology>
    </subcellularLocation>
</comment>
<keyword evidence="2 8" id="KW-0813">Transport</keyword>
<keyword evidence="6 8" id="KW-1133">Transmembrane helix</keyword>
<dbReference type="PANTHER" id="PTHR43357">
    <property type="entry name" value="INNER MEMBRANE ABC TRANSPORTER PERMEASE PROTEIN YDCV"/>
    <property type="match status" value="1"/>
</dbReference>
<accession>A0A916JWP9</accession>
<protein>
    <recommendedName>
        <fullName evidence="9">ABC transmembrane type-1 domain-containing protein</fullName>
    </recommendedName>
</protein>
<dbReference type="AlphaFoldDB" id="A0A916JWP9"/>
<dbReference type="Proteomes" id="UP000693892">
    <property type="component" value="Unassembled WGS sequence"/>
</dbReference>
<keyword evidence="3" id="KW-1003">Cell membrane</keyword>
<dbReference type="EMBL" id="CAJVAP010000012">
    <property type="protein sequence ID" value="CAG7610252.1"/>
    <property type="molecule type" value="Genomic_DNA"/>
</dbReference>
<evidence type="ECO:0000256" key="4">
    <source>
        <dbReference type="ARBA" id="ARBA00022519"/>
    </source>
</evidence>
<feature type="transmembrane region" description="Helical" evidence="8">
    <location>
        <begin position="68"/>
        <end position="90"/>
    </location>
</feature>
<organism evidence="10 11">
    <name type="scientific">Leucobacter soli</name>
    <dbReference type="NCBI Taxonomy" id="2812850"/>
    <lineage>
        <taxon>Bacteria</taxon>
        <taxon>Bacillati</taxon>
        <taxon>Actinomycetota</taxon>
        <taxon>Actinomycetes</taxon>
        <taxon>Micrococcales</taxon>
        <taxon>Microbacteriaceae</taxon>
        <taxon>Leucobacter</taxon>
    </lineage>
</organism>
<comment type="caution">
    <text evidence="10">The sequence shown here is derived from an EMBL/GenBank/DDBJ whole genome shotgun (WGS) entry which is preliminary data.</text>
</comment>
<feature type="transmembrane region" description="Helical" evidence="8">
    <location>
        <begin position="9"/>
        <end position="33"/>
    </location>
</feature>
<feature type="domain" description="ABC transmembrane type-1" evidence="9">
    <location>
        <begin position="64"/>
        <end position="252"/>
    </location>
</feature>
<dbReference type="GO" id="GO:0005886">
    <property type="term" value="C:plasma membrane"/>
    <property type="evidence" value="ECO:0007669"/>
    <property type="project" value="UniProtKB-SubCell"/>
</dbReference>
<keyword evidence="7 8" id="KW-0472">Membrane</keyword>
<dbReference type="CDD" id="cd06261">
    <property type="entry name" value="TM_PBP2"/>
    <property type="match status" value="1"/>
</dbReference>
<evidence type="ECO:0000256" key="5">
    <source>
        <dbReference type="ARBA" id="ARBA00022692"/>
    </source>
</evidence>
<evidence type="ECO:0000256" key="3">
    <source>
        <dbReference type="ARBA" id="ARBA00022475"/>
    </source>
</evidence>